<evidence type="ECO:0000259" key="14">
    <source>
        <dbReference type="Pfam" id="PF01113"/>
    </source>
</evidence>
<evidence type="ECO:0000256" key="13">
    <source>
        <dbReference type="HAMAP-Rule" id="MF_00102"/>
    </source>
</evidence>
<comment type="function">
    <text evidence="13">Catalyzes the conversion of 4-hydroxy-tetrahydrodipicolinate (HTPA) to tetrahydrodipicolinate.</text>
</comment>
<evidence type="ECO:0000256" key="11">
    <source>
        <dbReference type="ARBA" id="ARBA00049080"/>
    </source>
</evidence>
<comment type="catalytic activity">
    <reaction evidence="11 13">
        <text>(S)-2,3,4,5-tetrahydrodipicolinate + NADP(+) + H2O = (2S,4S)-4-hydroxy-2,3,4,5-tetrahydrodipicolinate + NADPH + H(+)</text>
        <dbReference type="Rhea" id="RHEA:35331"/>
        <dbReference type="ChEBI" id="CHEBI:15377"/>
        <dbReference type="ChEBI" id="CHEBI:15378"/>
        <dbReference type="ChEBI" id="CHEBI:16845"/>
        <dbReference type="ChEBI" id="CHEBI:57783"/>
        <dbReference type="ChEBI" id="CHEBI:58349"/>
        <dbReference type="ChEBI" id="CHEBI:67139"/>
        <dbReference type="EC" id="1.17.1.8"/>
    </reaction>
</comment>
<dbReference type="SUPFAM" id="SSF51735">
    <property type="entry name" value="NAD(P)-binding Rossmann-fold domains"/>
    <property type="match status" value="1"/>
</dbReference>
<evidence type="ECO:0000256" key="4">
    <source>
        <dbReference type="ARBA" id="ARBA00022857"/>
    </source>
</evidence>
<feature type="active site" description="Proton donor/acceptor" evidence="13">
    <location>
        <position position="157"/>
    </location>
</feature>
<evidence type="ECO:0000256" key="6">
    <source>
        <dbReference type="ARBA" id="ARBA00023002"/>
    </source>
</evidence>
<dbReference type="SUPFAM" id="SSF55347">
    <property type="entry name" value="Glyceraldehyde-3-phosphate dehydrogenase-like, C-terminal domain"/>
    <property type="match status" value="1"/>
</dbReference>
<feature type="binding site" evidence="13">
    <location>
        <position position="158"/>
    </location>
    <ligand>
        <name>(S)-2,3,4,5-tetrahydrodipicolinate</name>
        <dbReference type="ChEBI" id="CHEBI:16845"/>
    </ligand>
</feature>
<feature type="domain" description="Dihydrodipicolinate reductase C-terminal" evidence="15">
    <location>
        <begin position="130"/>
        <end position="266"/>
    </location>
</feature>
<dbReference type="PIRSF" id="PIRSF000161">
    <property type="entry name" value="DHPR"/>
    <property type="match status" value="1"/>
</dbReference>
<dbReference type="InterPro" id="IPR022664">
    <property type="entry name" value="DapB_N_CS"/>
</dbReference>
<keyword evidence="2 13" id="KW-0963">Cytoplasm</keyword>
<dbReference type="CDD" id="cd02274">
    <property type="entry name" value="DHDPR_N"/>
    <property type="match status" value="1"/>
</dbReference>
<evidence type="ECO:0000256" key="1">
    <source>
        <dbReference type="ARBA" id="ARBA00006642"/>
    </source>
</evidence>
<dbReference type="NCBIfam" id="TIGR00036">
    <property type="entry name" value="dapB"/>
    <property type="match status" value="1"/>
</dbReference>
<feature type="binding site" evidence="13">
    <location>
        <begin position="124"/>
        <end position="127"/>
    </location>
    <ligand>
        <name>NAD(+)</name>
        <dbReference type="ChEBI" id="CHEBI:57540"/>
    </ligand>
</feature>
<keyword evidence="5 13" id="KW-0220">Diaminopimelate biosynthesis</keyword>
<dbReference type="InterPro" id="IPR036291">
    <property type="entry name" value="NAD(P)-bd_dom_sf"/>
</dbReference>
<dbReference type="HAMAP" id="MF_00102">
    <property type="entry name" value="DapB"/>
    <property type="match status" value="1"/>
</dbReference>
<comment type="pathway">
    <text evidence="9 13">Amino-acid biosynthesis; L-lysine biosynthesis via DAP pathway; (S)-tetrahydrodipicolinate from L-aspartate: step 4/4.</text>
</comment>
<comment type="subunit">
    <text evidence="13">Homotetramer.</text>
</comment>
<evidence type="ECO:0000256" key="12">
    <source>
        <dbReference type="ARBA" id="ARBA00049396"/>
    </source>
</evidence>
<comment type="similarity">
    <text evidence="1 13">Belongs to the DapB family.</text>
</comment>
<evidence type="ECO:0000256" key="10">
    <source>
        <dbReference type="ARBA" id="ARBA00038983"/>
    </source>
</evidence>
<name>A0ABT5YJT8_9PROT</name>
<comment type="subcellular location">
    <subcellularLocation>
        <location evidence="13">Cytoplasm</location>
    </subcellularLocation>
</comment>
<feature type="binding site" evidence="13">
    <location>
        <begin position="100"/>
        <end position="102"/>
    </location>
    <ligand>
        <name>NAD(+)</name>
        <dbReference type="ChEBI" id="CHEBI:57540"/>
    </ligand>
</feature>
<dbReference type="InterPro" id="IPR000846">
    <property type="entry name" value="DapB_N"/>
</dbReference>
<accession>A0ABT5YJT8</accession>
<dbReference type="PROSITE" id="PS01298">
    <property type="entry name" value="DAPB"/>
    <property type="match status" value="1"/>
</dbReference>
<comment type="caution">
    <text evidence="16">The sequence shown here is derived from an EMBL/GenBank/DDBJ whole genome shotgun (WGS) entry which is preliminary data.</text>
</comment>
<feature type="domain" description="Dihydrodipicolinate reductase N-terminal" evidence="14">
    <location>
        <begin position="5"/>
        <end position="127"/>
    </location>
</feature>
<evidence type="ECO:0000256" key="8">
    <source>
        <dbReference type="ARBA" id="ARBA00023154"/>
    </source>
</evidence>
<dbReference type="Pfam" id="PF05173">
    <property type="entry name" value="DapB_C"/>
    <property type="match status" value="1"/>
</dbReference>
<feature type="binding site" evidence="13">
    <location>
        <begin position="10"/>
        <end position="15"/>
    </location>
    <ligand>
        <name>NAD(+)</name>
        <dbReference type="ChEBI" id="CHEBI:57540"/>
    </ligand>
</feature>
<comment type="caution">
    <text evidence="13">Was originally thought to be a dihydrodipicolinate reductase (DHDPR), catalyzing the conversion of dihydrodipicolinate to tetrahydrodipicolinate. However, it was shown in E.coli that the substrate of the enzymatic reaction is not dihydrodipicolinate (DHDP) but in fact (2S,4S)-4-hydroxy-2,3,4,5-tetrahydrodipicolinic acid (HTPA), the product released by the DapA-catalyzed reaction.</text>
</comment>
<dbReference type="EC" id="1.17.1.8" evidence="10 13"/>
<dbReference type="InterPro" id="IPR022663">
    <property type="entry name" value="DapB_C"/>
</dbReference>
<evidence type="ECO:0000256" key="3">
    <source>
        <dbReference type="ARBA" id="ARBA00022605"/>
    </source>
</evidence>
<comment type="catalytic activity">
    <reaction evidence="12 13">
        <text>(S)-2,3,4,5-tetrahydrodipicolinate + NAD(+) + H2O = (2S,4S)-4-hydroxy-2,3,4,5-tetrahydrodipicolinate + NADH + H(+)</text>
        <dbReference type="Rhea" id="RHEA:35323"/>
        <dbReference type="ChEBI" id="CHEBI:15377"/>
        <dbReference type="ChEBI" id="CHEBI:15378"/>
        <dbReference type="ChEBI" id="CHEBI:16845"/>
        <dbReference type="ChEBI" id="CHEBI:57540"/>
        <dbReference type="ChEBI" id="CHEBI:57945"/>
        <dbReference type="ChEBI" id="CHEBI:67139"/>
        <dbReference type="EC" id="1.17.1.8"/>
    </reaction>
</comment>
<feature type="binding site" evidence="13">
    <location>
        <begin position="167"/>
        <end position="168"/>
    </location>
    <ligand>
        <name>(S)-2,3,4,5-tetrahydrodipicolinate</name>
        <dbReference type="ChEBI" id="CHEBI:16845"/>
    </ligand>
</feature>
<dbReference type="GO" id="GO:0008839">
    <property type="term" value="F:4-hydroxy-tetrahydrodipicolinate reductase"/>
    <property type="evidence" value="ECO:0007669"/>
    <property type="project" value="UniProtKB-EC"/>
</dbReference>
<dbReference type="Gene3D" id="3.30.360.10">
    <property type="entry name" value="Dihydrodipicolinate Reductase, domain 2"/>
    <property type="match status" value="1"/>
</dbReference>
<keyword evidence="17" id="KW-1185">Reference proteome</keyword>
<feature type="binding site" evidence="13">
    <location>
        <position position="37"/>
    </location>
    <ligand>
        <name>NADP(+)</name>
        <dbReference type="ChEBI" id="CHEBI:58349"/>
    </ligand>
</feature>
<feature type="active site" description="Proton donor" evidence="13">
    <location>
        <position position="161"/>
    </location>
</feature>
<organism evidence="16 17">
    <name type="scientific">Aquibaculum arenosum</name>
    <dbReference type="NCBI Taxonomy" id="3032591"/>
    <lineage>
        <taxon>Bacteria</taxon>
        <taxon>Pseudomonadati</taxon>
        <taxon>Pseudomonadota</taxon>
        <taxon>Alphaproteobacteria</taxon>
        <taxon>Rhodospirillales</taxon>
        <taxon>Rhodovibrionaceae</taxon>
        <taxon>Aquibaculum</taxon>
    </lineage>
</organism>
<dbReference type="PANTHER" id="PTHR20836">
    <property type="entry name" value="DIHYDRODIPICOLINATE REDUCTASE"/>
    <property type="match status" value="1"/>
</dbReference>
<evidence type="ECO:0000313" key="16">
    <source>
        <dbReference type="EMBL" id="MDF2095210.1"/>
    </source>
</evidence>
<evidence type="ECO:0000256" key="5">
    <source>
        <dbReference type="ARBA" id="ARBA00022915"/>
    </source>
</evidence>
<dbReference type="Gene3D" id="3.40.50.720">
    <property type="entry name" value="NAD(P)-binding Rossmann-like Domain"/>
    <property type="match status" value="1"/>
</dbReference>
<gene>
    <name evidence="13 16" type="primary">dapB</name>
    <name evidence="16" type="ORF">P2G67_04390</name>
</gene>
<comment type="caution">
    <text evidence="13">Lacks conserved residue(s) required for the propagation of feature annotation.</text>
</comment>
<dbReference type="InterPro" id="IPR023940">
    <property type="entry name" value="DHDPR_bac"/>
</dbReference>
<protein>
    <recommendedName>
        <fullName evidence="10 13">4-hydroxy-tetrahydrodipicolinate reductase</fullName>
        <shortName evidence="13">HTPA reductase</shortName>
        <ecNumber evidence="10 13">1.17.1.8</ecNumber>
    </recommendedName>
</protein>
<reference evidence="16 17" key="1">
    <citation type="submission" date="2023-03" db="EMBL/GenBank/DDBJ databases">
        <title>Fodinicurvata sp. CAU 1616 isolated from sea sendiment.</title>
        <authorList>
            <person name="Kim W."/>
        </authorList>
    </citation>
    <scope>NUCLEOTIDE SEQUENCE [LARGE SCALE GENOMIC DNA]</scope>
    <source>
        <strain evidence="16 17">CAU 1616</strain>
    </source>
</reference>
<dbReference type="PANTHER" id="PTHR20836:SF0">
    <property type="entry name" value="4-HYDROXY-TETRAHYDRODIPICOLINATE REDUCTASE 1, CHLOROPLASTIC-RELATED"/>
    <property type="match status" value="1"/>
</dbReference>
<evidence type="ECO:0000256" key="7">
    <source>
        <dbReference type="ARBA" id="ARBA00023027"/>
    </source>
</evidence>
<proteinExistence type="inferred from homology"/>
<evidence type="ECO:0000256" key="2">
    <source>
        <dbReference type="ARBA" id="ARBA00022490"/>
    </source>
</evidence>
<dbReference type="Pfam" id="PF01113">
    <property type="entry name" value="DapB_N"/>
    <property type="match status" value="1"/>
</dbReference>
<evidence type="ECO:0000256" key="9">
    <source>
        <dbReference type="ARBA" id="ARBA00037922"/>
    </source>
</evidence>
<dbReference type="EMBL" id="JARHUD010000002">
    <property type="protein sequence ID" value="MDF2095210.1"/>
    <property type="molecule type" value="Genomic_DNA"/>
</dbReference>
<dbReference type="RefSeq" id="WP_275820414.1">
    <property type="nucleotide sequence ID" value="NZ_JARHUD010000002.1"/>
</dbReference>
<evidence type="ECO:0000259" key="15">
    <source>
        <dbReference type="Pfam" id="PF05173"/>
    </source>
</evidence>
<keyword evidence="4 13" id="KW-0521">NADP</keyword>
<evidence type="ECO:0000313" key="17">
    <source>
        <dbReference type="Proteomes" id="UP001215503"/>
    </source>
</evidence>
<dbReference type="Proteomes" id="UP001215503">
    <property type="component" value="Unassembled WGS sequence"/>
</dbReference>
<keyword evidence="8 13" id="KW-0457">Lysine biosynthesis</keyword>
<keyword evidence="7 13" id="KW-0520">NAD</keyword>
<keyword evidence="3 13" id="KW-0028">Amino-acid biosynthesis</keyword>
<sequence>MQETRIAVLGCGGRMGRRLLAVTLQSDGCRLVGGSVRSESPLLGQDLGRLAGHGDIGVESSANTREVLADCEVAIDFTTPEATAQHAAMAAETGTALVVGTTGMTDDDLAALQQAAERIPVVYGRNMSLGVNLLALLVEQAARALDASYDIEIVEMHHRHKVDAPSGTALLLGEAAAAGRSVALAEVERQGRSGITGSRPAGEIGFASLRGGDVPGDHSVILAGDGERIELGHRASNRDVFALGAVKAARWVKGRPAGLYGMLDVLGLGAAQQA</sequence>
<keyword evidence="6 13" id="KW-0560">Oxidoreductase</keyword>